<dbReference type="InterPro" id="IPR008947">
    <property type="entry name" value="PLipase_C/P1_nuclease_dom_sf"/>
</dbReference>
<sequence>MIFTIKVLTLIFLLMITCSWGFYAHKKINETAVFLLPPEIAPFFKKNIKLITEKAVDADKRCYIDTIESPRHYIDIDRYENIDSVPIHWSKAVEKYSERKLLAQGIVPWQIWKTYQNLVRSFKDRNEAKIIQYSADIGHYIADAHVPLHTSSNYNGQYTDQIGIHAFWETRLPEMFSHEYNYFIKRAVYINDPLEESWKIVRESNAMVDSVLQIEKLLSKEFKPSERKAYIERNNQLIYTYSDRYATKYHQALNGMVERRLRSSIFYVASIWYSAWIDAGQPNLSKLKVNEADFHPIENTQNKRPLGREEWH</sequence>
<dbReference type="RefSeq" id="WP_079642444.1">
    <property type="nucleotide sequence ID" value="NZ_FUZF01000004.1"/>
</dbReference>
<dbReference type="SUPFAM" id="SSF48537">
    <property type="entry name" value="Phospholipase C/P1 nuclease"/>
    <property type="match status" value="1"/>
</dbReference>
<dbReference type="Gene3D" id="1.10.575.10">
    <property type="entry name" value="P1 Nuclease"/>
    <property type="match status" value="1"/>
</dbReference>
<accession>A0A1T5CNE0</accession>
<evidence type="ECO:0008006" key="3">
    <source>
        <dbReference type="Google" id="ProtNLM"/>
    </source>
</evidence>
<dbReference type="CDD" id="cd10981">
    <property type="entry name" value="ZnPC_S1P1"/>
    <property type="match status" value="1"/>
</dbReference>
<reference evidence="2" key="1">
    <citation type="submission" date="2017-02" db="EMBL/GenBank/DDBJ databases">
        <authorList>
            <person name="Varghese N."/>
            <person name="Submissions S."/>
        </authorList>
    </citation>
    <scope>NUCLEOTIDE SEQUENCE [LARGE SCALE GENOMIC DNA]</scope>
    <source>
        <strain evidence="2">DSM 24091</strain>
    </source>
</reference>
<keyword evidence="2" id="KW-1185">Reference proteome</keyword>
<proteinExistence type="predicted"/>
<dbReference type="AlphaFoldDB" id="A0A1T5CNE0"/>
<name>A0A1T5CNE0_9SPHI</name>
<evidence type="ECO:0000313" key="1">
    <source>
        <dbReference type="EMBL" id="SKB60969.1"/>
    </source>
</evidence>
<dbReference type="Proteomes" id="UP000190150">
    <property type="component" value="Unassembled WGS sequence"/>
</dbReference>
<dbReference type="GO" id="GO:0016788">
    <property type="term" value="F:hydrolase activity, acting on ester bonds"/>
    <property type="evidence" value="ECO:0007669"/>
    <property type="project" value="InterPro"/>
</dbReference>
<organism evidence="1 2">
    <name type="scientific">Sphingobacterium nematocida</name>
    <dbReference type="NCBI Taxonomy" id="1513896"/>
    <lineage>
        <taxon>Bacteria</taxon>
        <taxon>Pseudomonadati</taxon>
        <taxon>Bacteroidota</taxon>
        <taxon>Sphingobacteriia</taxon>
        <taxon>Sphingobacteriales</taxon>
        <taxon>Sphingobacteriaceae</taxon>
        <taxon>Sphingobacterium</taxon>
    </lineage>
</organism>
<evidence type="ECO:0000313" key="2">
    <source>
        <dbReference type="Proteomes" id="UP000190150"/>
    </source>
</evidence>
<dbReference type="STRING" id="1513896.SAMN05660841_01477"/>
<dbReference type="OrthoDB" id="267579at2"/>
<gene>
    <name evidence="1" type="ORF">SAMN05660841_01477</name>
</gene>
<dbReference type="EMBL" id="FUZF01000004">
    <property type="protein sequence ID" value="SKB60969.1"/>
    <property type="molecule type" value="Genomic_DNA"/>
</dbReference>
<protein>
    <recommendedName>
        <fullName evidence="3">S1/P1 Nuclease</fullName>
    </recommendedName>
</protein>